<keyword evidence="1" id="KW-0812">Transmembrane</keyword>
<dbReference type="Proteomes" id="UP000667802">
    <property type="component" value="Unassembled WGS sequence"/>
</dbReference>
<keyword evidence="1" id="KW-1133">Transmembrane helix</keyword>
<keyword evidence="1" id="KW-0472">Membrane</keyword>
<feature type="transmembrane region" description="Helical" evidence="1">
    <location>
        <begin position="46"/>
        <end position="64"/>
    </location>
</feature>
<organism evidence="2 3">
    <name type="scientific">Aetokthonos hydrillicola Thurmond2011</name>
    <dbReference type="NCBI Taxonomy" id="2712845"/>
    <lineage>
        <taxon>Bacteria</taxon>
        <taxon>Bacillati</taxon>
        <taxon>Cyanobacteriota</taxon>
        <taxon>Cyanophyceae</taxon>
        <taxon>Nostocales</taxon>
        <taxon>Hapalosiphonaceae</taxon>
        <taxon>Aetokthonos</taxon>
    </lineage>
</organism>
<proteinExistence type="predicted"/>
<evidence type="ECO:0000256" key="1">
    <source>
        <dbReference type="SAM" id="Phobius"/>
    </source>
</evidence>
<protein>
    <submittedName>
        <fullName evidence="2">Uncharacterized protein</fullName>
    </submittedName>
</protein>
<comment type="caution">
    <text evidence="2">The sequence shown here is derived from an EMBL/GenBank/DDBJ whole genome shotgun (WGS) entry which is preliminary data.</text>
</comment>
<gene>
    <name evidence="2" type="ORF">G7B40_039595</name>
</gene>
<dbReference type="RefSeq" id="WP_208354354.1">
    <property type="nucleotide sequence ID" value="NZ_JAALHA020000036.1"/>
</dbReference>
<keyword evidence="3" id="KW-1185">Reference proteome</keyword>
<feature type="transmembrane region" description="Helical" evidence="1">
    <location>
        <begin position="102"/>
        <end position="126"/>
    </location>
</feature>
<feature type="transmembrane region" description="Helical" evidence="1">
    <location>
        <begin position="76"/>
        <end position="96"/>
    </location>
</feature>
<accession>A0AAP5IF59</accession>
<dbReference type="EMBL" id="JAALHA020000036">
    <property type="protein sequence ID" value="MDR9900596.1"/>
    <property type="molecule type" value="Genomic_DNA"/>
</dbReference>
<sequence length="178" mass="20851">MTTFFFYFVREWIYVYLLMNLFIVGVPALLGLGHITLSQVLENVKFFFPFIGSLTTLSALAYAFIRTSNEKYTKLLDCYVAGYLLSVIIVVFFALFGTSSLLTQTIVVTLQIYLLTPFFLLPSFLVRNFIPILRFYSDLQDAGFSYSQLPYEKKRKTDKRKFIKREMRLKGWKQKDDD</sequence>
<evidence type="ECO:0000313" key="2">
    <source>
        <dbReference type="EMBL" id="MDR9900596.1"/>
    </source>
</evidence>
<dbReference type="AlphaFoldDB" id="A0AAP5IF59"/>
<feature type="transmembrane region" description="Helical" evidence="1">
    <location>
        <begin position="12"/>
        <end position="34"/>
    </location>
</feature>
<name>A0AAP5IF59_9CYAN</name>
<reference evidence="3" key="1">
    <citation type="journal article" date="2021" name="Science">
        <title>Hunting the eagle killer: A cyanobacterial neurotoxin causes vacuolar myelinopathy.</title>
        <authorList>
            <person name="Breinlinger S."/>
            <person name="Phillips T.J."/>
            <person name="Haram B.N."/>
            <person name="Mares J."/>
            <person name="Martinez Yerena J.A."/>
            <person name="Hrouzek P."/>
            <person name="Sobotka R."/>
            <person name="Henderson W.M."/>
            <person name="Schmieder P."/>
            <person name="Williams S.M."/>
            <person name="Lauderdale J.D."/>
            <person name="Wilde H.D."/>
            <person name="Gerrin W."/>
            <person name="Kust A."/>
            <person name="Washington J.W."/>
            <person name="Wagner C."/>
            <person name="Geier B."/>
            <person name="Liebeke M."/>
            <person name="Enke H."/>
            <person name="Niedermeyer T.H.J."/>
            <person name="Wilde S.B."/>
        </authorList>
    </citation>
    <scope>NUCLEOTIDE SEQUENCE [LARGE SCALE GENOMIC DNA]</scope>
    <source>
        <strain evidence="3">Thurmond2011</strain>
    </source>
</reference>
<evidence type="ECO:0000313" key="3">
    <source>
        <dbReference type="Proteomes" id="UP000667802"/>
    </source>
</evidence>